<feature type="region of interest" description="Disordered" evidence="1">
    <location>
        <begin position="205"/>
        <end position="275"/>
    </location>
</feature>
<dbReference type="OrthoDB" id="203440at2759"/>
<dbReference type="Pfam" id="PF04000">
    <property type="entry name" value="Sas10_Utp3"/>
    <property type="match status" value="1"/>
</dbReference>
<proteinExistence type="predicted"/>
<feature type="compositionally biased region" description="Gly residues" evidence="1">
    <location>
        <begin position="470"/>
        <end position="514"/>
    </location>
</feature>
<organism evidence="2 3">
    <name type="scientific">Porphyridium purpureum</name>
    <name type="common">Red alga</name>
    <name type="synonym">Porphyridium cruentum</name>
    <dbReference type="NCBI Taxonomy" id="35688"/>
    <lineage>
        <taxon>Eukaryota</taxon>
        <taxon>Rhodophyta</taxon>
        <taxon>Bangiophyceae</taxon>
        <taxon>Porphyridiales</taxon>
        <taxon>Porphyridiaceae</taxon>
        <taxon>Porphyridium</taxon>
    </lineage>
</organism>
<name>A0A5J4Z212_PORPP</name>
<dbReference type="PANTHER" id="PTHR13237">
    <property type="entry name" value="SOMETHING ABOUT SILENCING PROTEIN 10-RELATED"/>
    <property type="match status" value="1"/>
</dbReference>
<feature type="compositionally biased region" description="Acidic residues" evidence="1">
    <location>
        <begin position="417"/>
        <end position="427"/>
    </location>
</feature>
<reference evidence="3" key="1">
    <citation type="journal article" date="2019" name="Nat. Commun.">
        <title>Expansion of phycobilisome linker gene families in mesophilic red algae.</title>
        <authorList>
            <person name="Lee J."/>
            <person name="Kim D."/>
            <person name="Bhattacharya D."/>
            <person name="Yoon H.S."/>
        </authorList>
    </citation>
    <scope>NUCLEOTIDE SEQUENCE [LARGE SCALE GENOMIC DNA]</scope>
    <source>
        <strain evidence="3">CCMP 1328</strain>
    </source>
</reference>
<evidence type="ECO:0000313" key="3">
    <source>
        <dbReference type="Proteomes" id="UP000324585"/>
    </source>
</evidence>
<dbReference type="Proteomes" id="UP000324585">
    <property type="component" value="Unassembled WGS sequence"/>
</dbReference>
<evidence type="ECO:0000313" key="2">
    <source>
        <dbReference type="EMBL" id="KAA8497949.1"/>
    </source>
</evidence>
<dbReference type="AlphaFoldDB" id="A0A5J4Z212"/>
<dbReference type="PANTHER" id="PTHR13237:SF9">
    <property type="entry name" value="NEUROGUIDIN"/>
    <property type="match status" value="1"/>
</dbReference>
<sequence>MNRFCAIRGADKPNFDACSAGGGHRKFWSDQERVNMEGVPISAEYEKLAGISRQARARVADVEREIDATEDGDDRKNGLSLLDAKTYAMLLYCQNVVGMMHDSILGTWRADEQHPINKRLAVLRLVLERIFPMEKKLSYQIDRLRRVAADASRASKSLQPSNIKMMLRPKPSELVEGGAWSDRNGQNAADHEDDYEAMTAAAGRLPSANEDDEDTASHDADDATRDFESSGNASAKYYQPPKLAAVTFDDAQDKAQLKRDRERERAKQRVRQSESVRDLLMQMSDRPDEVRNFEDDDALAAVRREDMERERYEEENFVRLTMTKKEKKARREKLRNAASRNDAFGGDDLGDLLQLAERSREAVDAERREREERMRQLERIEAGTEAPMSAKRRKLIALGPEPSRRAARTESIVLGDTNDDSGSDIEDDIRGGGRGFSMGMDSDDEAGDARRSRRSPIGFRGRGRGRTGFSSGGRRGGGFSSAGRGGGRGGSRGGGRGGGRGGSRGGGRGRGGGFARRSRA</sequence>
<feature type="region of interest" description="Disordered" evidence="1">
    <location>
        <begin position="325"/>
        <end position="520"/>
    </location>
</feature>
<dbReference type="EMBL" id="VRMN01000001">
    <property type="protein sequence ID" value="KAA8497949.1"/>
    <property type="molecule type" value="Genomic_DNA"/>
</dbReference>
<accession>A0A5J4Z212</accession>
<evidence type="ECO:0000256" key="1">
    <source>
        <dbReference type="SAM" id="MobiDB-lite"/>
    </source>
</evidence>
<dbReference type="GO" id="GO:0000462">
    <property type="term" value="P:maturation of SSU-rRNA from tricistronic rRNA transcript (SSU-rRNA, 5.8S rRNA, LSU-rRNA)"/>
    <property type="evidence" value="ECO:0007669"/>
    <property type="project" value="TreeGrafter"/>
</dbReference>
<feature type="compositionally biased region" description="Basic and acidic residues" evidence="1">
    <location>
        <begin position="215"/>
        <end position="228"/>
    </location>
</feature>
<dbReference type="InterPro" id="IPR007146">
    <property type="entry name" value="Sas10/Utp3/C1D"/>
</dbReference>
<feature type="compositionally biased region" description="Basic and acidic residues" evidence="1">
    <location>
        <begin position="251"/>
        <end position="275"/>
    </location>
</feature>
<feature type="compositionally biased region" description="Basic and acidic residues" evidence="1">
    <location>
        <begin position="357"/>
        <end position="382"/>
    </location>
</feature>
<protein>
    <submittedName>
        <fullName evidence="2">Neuroguidin</fullName>
    </submittedName>
</protein>
<dbReference type="GO" id="GO:0032040">
    <property type="term" value="C:small-subunit processome"/>
    <property type="evidence" value="ECO:0007669"/>
    <property type="project" value="TreeGrafter"/>
</dbReference>
<gene>
    <name evidence="2" type="ORF">FVE85_5534</name>
</gene>
<keyword evidence="3" id="KW-1185">Reference proteome</keyword>
<comment type="caution">
    <text evidence="2">The sequence shown here is derived from an EMBL/GenBank/DDBJ whole genome shotgun (WGS) entry which is preliminary data.</text>
</comment>